<dbReference type="GeneID" id="23866017"/>
<name>D0A3G2_TRYB9</name>
<sequence length="101" mass="11902">MHLIIIYFFCFYSYSAPSTSLFLVLLRFASFPHGQLLRPRIGCWATLVAVRKKEIRHPRLLTYLKLLLDNIRGCLSSFLELVLPALSHYFQKILFLEKDRL</sequence>
<keyword evidence="1" id="KW-0812">Transmembrane</keyword>
<proteinExistence type="predicted"/>
<evidence type="ECO:0000256" key="1">
    <source>
        <dbReference type="SAM" id="Phobius"/>
    </source>
</evidence>
<evidence type="ECO:0000313" key="2">
    <source>
        <dbReference type="EMBL" id="CBH15806.1"/>
    </source>
</evidence>
<protein>
    <submittedName>
        <fullName evidence="2">Uncharacterized protein</fullName>
    </submittedName>
</protein>
<dbReference type="Proteomes" id="UP000002316">
    <property type="component" value="Chromosome 10"/>
</dbReference>
<dbReference type="RefSeq" id="XP_011778070.1">
    <property type="nucleotide sequence ID" value="XM_011779768.1"/>
</dbReference>
<evidence type="ECO:0000313" key="3">
    <source>
        <dbReference type="Proteomes" id="UP000002316"/>
    </source>
</evidence>
<organism evidence="2 3">
    <name type="scientific">Trypanosoma brucei gambiense (strain MHOM/CI/86/DAL972)</name>
    <dbReference type="NCBI Taxonomy" id="679716"/>
    <lineage>
        <taxon>Eukaryota</taxon>
        <taxon>Discoba</taxon>
        <taxon>Euglenozoa</taxon>
        <taxon>Kinetoplastea</taxon>
        <taxon>Metakinetoplastina</taxon>
        <taxon>Trypanosomatida</taxon>
        <taxon>Trypanosomatidae</taxon>
        <taxon>Trypanosoma</taxon>
    </lineage>
</organism>
<feature type="transmembrane region" description="Helical" evidence="1">
    <location>
        <begin position="6"/>
        <end position="29"/>
    </location>
</feature>
<accession>D0A3G2</accession>
<dbReference type="KEGG" id="tbg:TbgDal_X8970"/>
<dbReference type="EMBL" id="FN554973">
    <property type="protein sequence ID" value="CBH15806.1"/>
    <property type="molecule type" value="Genomic_DNA"/>
</dbReference>
<reference evidence="3" key="1">
    <citation type="journal article" date="2010" name="PLoS Negl. Trop. Dis.">
        <title>The genome sequence of Trypanosoma brucei gambiense, causative agent of chronic human african trypanosomiasis.</title>
        <authorList>
            <person name="Jackson A.P."/>
            <person name="Sanders M."/>
            <person name="Berry A."/>
            <person name="McQuillan J."/>
            <person name="Aslett M.A."/>
            <person name="Quail M.A."/>
            <person name="Chukualim B."/>
            <person name="Capewell P."/>
            <person name="MacLeod A."/>
            <person name="Melville S.E."/>
            <person name="Gibson W."/>
            <person name="Barry J.D."/>
            <person name="Berriman M."/>
            <person name="Hertz-Fowler C."/>
        </authorList>
    </citation>
    <scope>NUCLEOTIDE SEQUENCE [LARGE SCALE GENOMIC DNA]</scope>
    <source>
        <strain evidence="3">MHOM/CI/86/DAL972</strain>
    </source>
</reference>
<dbReference type="AlphaFoldDB" id="D0A3G2"/>
<keyword evidence="1" id="KW-0472">Membrane</keyword>
<keyword evidence="1" id="KW-1133">Transmembrane helix</keyword>
<gene>
    <name evidence="2" type="ORF">TbgDal_X8970</name>
</gene>